<proteinExistence type="predicted"/>
<evidence type="ECO:0000313" key="1">
    <source>
        <dbReference type="EMBL" id="ERI74123.1"/>
    </source>
</evidence>
<dbReference type="Proteomes" id="UP000016491">
    <property type="component" value="Unassembled WGS sequence"/>
</dbReference>
<accession>A0ABC9TSI8</accession>
<gene>
    <name evidence="1" type="ORF">CLOSYM_04381</name>
</gene>
<sequence>MVRNGSSYEKIPFRWFELTNLNANINRIRKRIEVLKARRETPPEGWDFEGGRVYMNLEEKRVQIYFDDIPSEEFRQFLHRNLSFRWSTYHGAWQRQISDTAIWAAHRATNRFLAEGA</sequence>
<dbReference type="EMBL" id="AWSU01000344">
    <property type="protein sequence ID" value="ERI74123.1"/>
    <property type="molecule type" value="Genomic_DNA"/>
</dbReference>
<dbReference type="RefSeq" id="WP_002570108.1">
    <property type="nucleotide sequence ID" value="NZ_KE992859.1"/>
</dbReference>
<dbReference type="AlphaFoldDB" id="A0ABC9TSI8"/>
<evidence type="ECO:0000313" key="2">
    <source>
        <dbReference type="Proteomes" id="UP000016491"/>
    </source>
</evidence>
<reference evidence="1 2" key="1">
    <citation type="submission" date="2013-07" db="EMBL/GenBank/DDBJ databases">
        <authorList>
            <person name="Weinstock G."/>
            <person name="Sodergren E."/>
            <person name="Wylie T."/>
            <person name="Fulton L."/>
            <person name="Fulton R."/>
            <person name="Fronick C."/>
            <person name="O'Laughlin M."/>
            <person name="Godfrey J."/>
            <person name="Miner T."/>
            <person name="Herter B."/>
            <person name="Appelbaum E."/>
            <person name="Cordes M."/>
            <person name="Lek S."/>
            <person name="Wollam A."/>
            <person name="Pepin K.H."/>
            <person name="Palsikar V.B."/>
            <person name="Mitreva M."/>
            <person name="Wilson R.K."/>
        </authorList>
    </citation>
    <scope>NUCLEOTIDE SEQUENCE [LARGE SCALE GENOMIC DNA]</scope>
    <source>
        <strain evidence="1 2">ATCC 14940</strain>
    </source>
</reference>
<organism evidence="1 2">
    <name type="scientific">[Clostridium] symbiosum ATCC 14940</name>
    <dbReference type="NCBI Taxonomy" id="411472"/>
    <lineage>
        <taxon>Bacteria</taxon>
        <taxon>Bacillati</taxon>
        <taxon>Bacillota</taxon>
        <taxon>Clostridia</taxon>
        <taxon>Lachnospirales</taxon>
        <taxon>Lachnospiraceae</taxon>
        <taxon>Otoolea</taxon>
    </lineage>
</organism>
<comment type="caution">
    <text evidence="1">The sequence shown here is derived from an EMBL/GenBank/DDBJ whole genome shotgun (WGS) entry which is preliminary data.</text>
</comment>
<name>A0ABC9TSI8_CLOSY</name>
<protein>
    <submittedName>
        <fullName evidence="1">Uncharacterized protein</fullName>
    </submittedName>
</protein>